<feature type="transmembrane region" description="Helical" evidence="5">
    <location>
        <begin position="173"/>
        <end position="193"/>
    </location>
</feature>
<evidence type="ECO:0000313" key="9">
    <source>
        <dbReference type="Proteomes" id="UP001200537"/>
    </source>
</evidence>
<dbReference type="InterPro" id="IPR001694">
    <property type="entry name" value="NADH_UbQ_OxRdtase_su1/FPO"/>
</dbReference>
<comment type="similarity">
    <text evidence="5 6">Belongs to the complex I subunit 1 family.</text>
</comment>
<dbReference type="RefSeq" id="WP_024059893.1">
    <property type="nucleotide sequence ID" value="NZ_JAGZVZ010000002.1"/>
</dbReference>
<keyword evidence="2 5" id="KW-0812">Transmembrane</keyword>
<name>A0AAJ1EXA6_9ACTO</name>
<keyword evidence="8" id="KW-0560">Oxidoreductase</keyword>
<dbReference type="PANTHER" id="PTHR11432">
    <property type="entry name" value="NADH DEHYDROGENASE SUBUNIT 1"/>
    <property type="match status" value="1"/>
</dbReference>
<dbReference type="Proteomes" id="UP001200537">
    <property type="component" value="Unassembled WGS sequence"/>
</dbReference>
<feature type="region of interest" description="Disordered" evidence="7">
    <location>
        <begin position="407"/>
        <end position="431"/>
    </location>
</feature>
<accession>A0AAJ1EXA6</accession>
<comment type="subunit">
    <text evidence="5">NDH-1 is composed of 14 different subunits. Subunits NuoA, H, J, K, L, M, N constitute the membrane sector of the complex.</text>
</comment>
<feature type="transmembrane region" description="Helical" evidence="5">
    <location>
        <begin position="366"/>
        <end position="384"/>
    </location>
</feature>
<evidence type="ECO:0000256" key="1">
    <source>
        <dbReference type="ARBA" id="ARBA00004141"/>
    </source>
</evidence>
<evidence type="ECO:0000256" key="7">
    <source>
        <dbReference type="SAM" id="MobiDB-lite"/>
    </source>
</evidence>
<dbReference type="GO" id="GO:0048038">
    <property type="term" value="F:quinone binding"/>
    <property type="evidence" value="ECO:0007669"/>
    <property type="project" value="UniProtKB-KW"/>
</dbReference>
<keyword evidence="5" id="KW-0874">Quinone</keyword>
<evidence type="ECO:0000256" key="3">
    <source>
        <dbReference type="ARBA" id="ARBA00022989"/>
    </source>
</evidence>
<dbReference type="GO" id="GO:0005886">
    <property type="term" value="C:plasma membrane"/>
    <property type="evidence" value="ECO:0007669"/>
    <property type="project" value="UniProtKB-SubCell"/>
</dbReference>
<keyword evidence="4 5" id="KW-0472">Membrane</keyword>
<keyword evidence="5" id="KW-1278">Translocase</keyword>
<dbReference type="EC" id="7.1.1.-" evidence="5"/>
<comment type="catalytic activity">
    <reaction evidence="5">
        <text>a quinone + NADH + 5 H(+)(in) = a quinol + NAD(+) + 4 H(+)(out)</text>
        <dbReference type="Rhea" id="RHEA:57888"/>
        <dbReference type="ChEBI" id="CHEBI:15378"/>
        <dbReference type="ChEBI" id="CHEBI:24646"/>
        <dbReference type="ChEBI" id="CHEBI:57540"/>
        <dbReference type="ChEBI" id="CHEBI:57945"/>
        <dbReference type="ChEBI" id="CHEBI:132124"/>
    </reaction>
</comment>
<proteinExistence type="inferred from homology"/>
<dbReference type="GO" id="GO:0016655">
    <property type="term" value="F:oxidoreductase activity, acting on NAD(P)H, quinone or similar compound as acceptor"/>
    <property type="evidence" value="ECO:0007669"/>
    <property type="project" value="UniProtKB-UniRule"/>
</dbReference>
<evidence type="ECO:0000256" key="4">
    <source>
        <dbReference type="ARBA" id="ARBA00023136"/>
    </source>
</evidence>
<gene>
    <name evidence="5 8" type="primary">nuoH</name>
    <name evidence="8" type="ORF">L0M99_04735</name>
</gene>
<evidence type="ECO:0000313" key="8">
    <source>
        <dbReference type="EMBL" id="MCG4617799.1"/>
    </source>
</evidence>
<feature type="transmembrane region" description="Helical" evidence="5">
    <location>
        <begin position="92"/>
        <end position="112"/>
    </location>
</feature>
<comment type="caution">
    <text evidence="8">The sequence shown here is derived from an EMBL/GenBank/DDBJ whole genome shotgun (WGS) entry which is preliminary data.</text>
</comment>
<evidence type="ECO:0000256" key="5">
    <source>
        <dbReference type="HAMAP-Rule" id="MF_01350"/>
    </source>
</evidence>
<dbReference type="NCBIfam" id="NF004743">
    <property type="entry name" value="PRK06076.1-4"/>
    <property type="match status" value="1"/>
</dbReference>
<dbReference type="PROSITE" id="PS00667">
    <property type="entry name" value="COMPLEX1_ND1_1"/>
    <property type="match status" value="1"/>
</dbReference>
<dbReference type="HAMAP" id="MF_01350">
    <property type="entry name" value="NDH1_NuoH"/>
    <property type="match status" value="1"/>
</dbReference>
<dbReference type="PANTHER" id="PTHR11432:SF3">
    <property type="entry name" value="NADH-UBIQUINONE OXIDOREDUCTASE CHAIN 1"/>
    <property type="match status" value="1"/>
</dbReference>
<evidence type="ECO:0000256" key="6">
    <source>
        <dbReference type="RuleBase" id="RU000471"/>
    </source>
</evidence>
<dbReference type="GO" id="GO:0003954">
    <property type="term" value="F:NADH dehydrogenase activity"/>
    <property type="evidence" value="ECO:0007669"/>
    <property type="project" value="TreeGrafter"/>
</dbReference>
<keyword evidence="5 6" id="KW-0520">NAD</keyword>
<sequence>MNTTILLSASSTGAADFSNDTWWITLIKAVFIVAWLIISVIMALWVERRGLGRIQTRPGPNVHGPLGLFQALADAIKLLTKEDIFKRNVDKVLYLLAPVITAACAFCIYAVIPFGPDLHIGSFSTPLQLTDSNVAVLYMLAVAGLGVYGIILGGWASNGHLPLYGATRSAAQVISYELAMGMSLVSVFVVSGSMKTSEIVAAQSPMWWCVALFPAFVIYVISMMGEVNRLPFDLPECEGEIVAGHMTEYSSMKFAWFYLAEYINMFNVSGICVTLFLGGWRFPGGDAILGGALNSGLWPFLWFGIKVWAVMWFMIWVRGTLLRVRYDQLMMLGWKILLPVSIAWMVVVVVMRVVTVYGIGSISQRMMAIAAVFVVALIIIWITGGKADRKALEKQAQKDAAASEPFDAFKGGYPVPPLPGQVLPPSPRSLVRASAGEDHLVANEGESNE</sequence>
<feature type="compositionally biased region" description="Pro residues" evidence="7">
    <location>
        <begin position="414"/>
        <end position="427"/>
    </location>
</feature>
<keyword evidence="5" id="KW-1003">Cell membrane</keyword>
<dbReference type="AlphaFoldDB" id="A0AAJ1EXA6"/>
<dbReference type="InterPro" id="IPR018086">
    <property type="entry name" value="NADH_UbQ_OxRdtase_su1_CS"/>
</dbReference>
<feature type="transmembrane region" description="Helical" evidence="5">
    <location>
        <begin position="205"/>
        <end position="222"/>
    </location>
</feature>
<dbReference type="PROSITE" id="PS00668">
    <property type="entry name" value="COMPLEX1_ND1_2"/>
    <property type="match status" value="1"/>
</dbReference>
<evidence type="ECO:0000256" key="2">
    <source>
        <dbReference type="ARBA" id="ARBA00022692"/>
    </source>
</evidence>
<protein>
    <recommendedName>
        <fullName evidence="5">NADH-quinone oxidoreductase subunit H</fullName>
        <ecNumber evidence="5">7.1.1.-</ecNumber>
    </recommendedName>
    <alternativeName>
        <fullName evidence="5">NADH dehydrogenase I subunit H</fullName>
    </alternativeName>
    <alternativeName>
        <fullName evidence="5">NDH-1 subunit H</fullName>
    </alternativeName>
</protein>
<reference evidence="8" key="1">
    <citation type="submission" date="2022-01" db="EMBL/GenBank/DDBJ databases">
        <title>Collection of gut derived symbiotic bacterial strains cultured from healthy donors.</title>
        <authorList>
            <person name="Lin H."/>
            <person name="Kohout C."/>
            <person name="Waligurski E."/>
            <person name="Pamer E.G."/>
        </authorList>
    </citation>
    <scope>NUCLEOTIDE SEQUENCE</scope>
    <source>
        <strain evidence="8">DFI.7.46</strain>
    </source>
</reference>
<dbReference type="GO" id="GO:0009060">
    <property type="term" value="P:aerobic respiration"/>
    <property type="evidence" value="ECO:0007669"/>
    <property type="project" value="TreeGrafter"/>
</dbReference>
<organism evidence="8 9">
    <name type="scientific">Varibaculum cambriense</name>
    <dbReference type="NCBI Taxonomy" id="184870"/>
    <lineage>
        <taxon>Bacteria</taxon>
        <taxon>Bacillati</taxon>
        <taxon>Actinomycetota</taxon>
        <taxon>Actinomycetes</taxon>
        <taxon>Actinomycetales</taxon>
        <taxon>Actinomycetaceae</taxon>
        <taxon>Varibaculum</taxon>
    </lineage>
</organism>
<feature type="transmembrane region" description="Helical" evidence="5">
    <location>
        <begin position="255"/>
        <end position="277"/>
    </location>
</feature>
<feature type="transmembrane region" description="Helical" evidence="5">
    <location>
        <begin position="336"/>
        <end position="360"/>
    </location>
</feature>
<dbReference type="Pfam" id="PF00146">
    <property type="entry name" value="NADHdh"/>
    <property type="match status" value="1"/>
</dbReference>
<feature type="transmembrane region" description="Helical" evidence="5">
    <location>
        <begin position="132"/>
        <end position="152"/>
    </location>
</feature>
<comment type="subcellular location">
    <subcellularLocation>
        <location evidence="5 6">Cell membrane</location>
        <topology evidence="5 6">Multi-pass membrane protein</topology>
    </subcellularLocation>
    <subcellularLocation>
        <location evidence="1">Membrane</location>
        <topology evidence="1">Multi-pass membrane protein</topology>
    </subcellularLocation>
</comment>
<feature type="transmembrane region" description="Helical" evidence="5">
    <location>
        <begin position="24"/>
        <end position="46"/>
    </location>
</feature>
<keyword evidence="5" id="KW-0830">Ubiquinone</keyword>
<keyword evidence="3 5" id="KW-1133">Transmembrane helix</keyword>
<feature type="transmembrane region" description="Helical" evidence="5">
    <location>
        <begin position="297"/>
        <end position="315"/>
    </location>
</feature>
<comment type="function">
    <text evidence="5">NDH-1 shuttles electrons from NADH, via FMN and iron-sulfur (Fe-S) centers, to quinones in the respiratory chain. The immediate electron acceptor for the enzyme in this species is believed to be ubiquinone. Couples the redox reaction to proton translocation (for every two electrons transferred, four hydrogen ions are translocated across the cytoplasmic membrane), and thus conserves the redox energy in a proton gradient. This subunit may bind ubiquinone.</text>
</comment>
<dbReference type="EMBL" id="JAKNHJ010000007">
    <property type="protein sequence ID" value="MCG4617799.1"/>
    <property type="molecule type" value="Genomic_DNA"/>
</dbReference>